<accession>A0A0D0DGJ6</accession>
<organism evidence="1 2">
    <name type="scientific">Paxillus rubicundulus Ve08.2h10</name>
    <dbReference type="NCBI Taxonomy" id="930991"/>
    <lineage>
        <taxon>Eukaryota</taxon>
        <taxon>Fungi</taxon>
        <taxon>Dikarya</taxon>
        <taxon>Basidiomycota</taxon>
        <taxon>Agaricomycotina</taxon>
        <taxon>Agaricomycetes</taxon>
        <taxon>Agaricomycetidae</taxon>
        <taxon>Boletales</taxon>
        <taxon>Paxilineae</taxon>
        <taxon>Paxillaceae</taxon>
        <taxon>Paxillus</taxon>
    </lineage>
</organism>
<sequence>MTHYPYLIQQFGASNGLCSSIMESKHISAVKDPYQRTNSYNALNQMLLINQHLDKLAASHVDFGEWGMLKETCLSTVMEALGMLPLRFASFGI</sequence>
<dbReference type="Proteomes" id="UP000054538">
    <property type="component" value="Unassembled WGS sequence"/>
</dbReference>
<proteinExistence type="predicted"/>
<gene>
    <name evidence="1" type="ORF">PAXRUDRAFT_168038</name>
</gene>
<dbReference type="InParanoid" id="A0A0D0DGJ6"/>
<dbReference type="OrthoDB" id="3246013at2759"/>
<evidence type="ECO:0000313" key="2">
    <source>
        <dbReference type="Proteomes" id="UP000054538"/>
    </source>
</evidence>
<reference evidence="1 2" key="1">
    <citation type="submission" date="2014-04" db="EMBL/GenBank/DDBJ databases">
        <authorList>
            <consortium name="DOE Joint Genome Institute"/>
            <person name="Kuo A."/>
            <person name="Kohler A."/>
            <person name="Jargeat P."/>
            <person name="Nagy L.G."/>
            <person name="Floudas D."/>
            <person name="Copeland A."/>
            <person name="Barry K.W."/>
            <person name="Cichocki N."/>
            <person name="Veneault-Fourrey C."/>
            <person name="LaButti K."/>
            <person name="Lindquist E.A."/>
            <person name="Lipzen A."/>
            <person name="Lundell T."/>
            <person name="Morin E."/>
            <person name="Murat C."/>
            <person name="Sun H."/>
            <person name="Tunlid A."/>
            <person name="Henrissat B."/>
            <person name="Grigoriev I.V."/>
            <person name="Hibbett D.S."/>
            <person name="Martin F."/>
            <person name="Nordberg H.P."/>
            <person name="Cantor M.N."/>
            <person name="Hua S.X."/>
        </authorList>
    </citation>
    <scope>NUCLEOTIDE SEQUENCE [LARGE SCALE GENOMIC DNA]</scope>
    <source>
        <strain evidence="1 2">Ve08.2h10</strain>
    </source>
</reference>
<name>A0A0D0DGJ6_9AGAM</name>
<dbReference type="AlphaFoldDB" id="A0A0D0DGJ6"/>
<reference evidence="2" key="2">
    <citation type="submission" date="2015-01" db="EMBL/GenBank/DDBJ databases">
        <title>Evolutionary Origins and Diversification of the Mycorrhizal Mutualists.</title>
        <authorList>
            <consortium name="DOE Joint Genome Institute"/>
            <consortium name="Mycorrhizal Genomics Consortium"/>
            <person name="Kohler A."/>
            <person name="Kuo A."/>
            <person name="Nagy L.G."/>
            <person name="Floudas D."/>
            <person name="Copeland A."/>
            <person name="Barry K.W."/>
            <person name="Cichocki N."/>
            <person name="Veneault-Fourrey C."/>
            <person name="LaButti K."/>
            <person name="Lindquist E.A."/>
            <person name="Lipzen A."/>
            <person name="Lundell T."/>
            <person name="Morin E."/>
            <person name="Murat C."/>
            <person name="Riley R."/>
            <person name="Ohm R."/>
            <person name="Sun H."/>
            <person name="Tunlid A."/>
            <person name="Henrissat B."/>
            <person name="Grigoriev I.V."/>
            <person name="Hibbett D.S."/>
            <person name="Martin F."/>
        </authorList>
    </citation>
    <scope>NUCLEOTIDE SEQUENCE [LARGE SCALE GENOMIC DNA]</scope>
    <source>
        <strain evidence="2">Ve08.2h10</strain>
    </source>
</reference>
<dbReference type="HOGENOM" id="CLU_006344_6_3_1"/>
<evidence type="ECO:0000313" key="1">
    <source>
        <dbReference type="EMBL" id="KIK77035.1"/>
    </source>
</evidence>
<keyword evidence="2" id="KW-1185">Reference proteome</keyword>
<dbReference type="EMBL" id="KN827174">
    <property type="protein sequence ID" value="KIK77035.1"/>
    <property type="molecule type" value="Genomic_DNA"/>
</dbReference>
<protein>
    <submittedName>
        <fullName evidence="1">Unplaced genomic scaffold scaffold_2352, whole genome shotgun sequence</fullName>
    </submittedName>
</protein>